<dbReference type="EMBL" id="CACRXK020001261">
    <property type="protein sequence ID" value="CAB3987990.1"/>
    <property type="molecule type" value="Genomic_DNA"/>
</dbReference>
<accession>A0A7D9DKT6</accession>
<keyword evidence="2" id="KW-1185">Reference proteome</keyword>
<evidence type="ECO:0000313" key="1">
    <source>
        <dbReference type="EMBL" id="CAB3987990.1"/>
    </source>
</evidence>
<gene>
    <name evidence="1" type="ORF">PACLA_8A001831</name>
</gene>
<dbReference type="InterPro" id="IPR036708">
    <property type="entry name" value="BipD-like_sf"/>
</dbReference>
<feature type="non-terminal residue" evidence="1">
    <location>
        <position position="1"/>
    </location>
</feature>
<dbReference type="AlphaFoldDB" id="A0A7D9DKT6"/>
<organism evidence="1 2">
    <name type="scientific">Paramuricea clavata</name>
    <name type="common">Red gorgonian</name>
    <name type="synonym">Violescent sea-whip</name>
    <dbReference type="NCBI Taxonomy" id="317549"/>
    <lineage>
        <taxon>Eukaryota</taxon>
        <taxon>Metazoa</taxon>
        <taxon>Cnidaria</taxon>
        <taxon>Anthozoa</taxon>
        <taxon>Octocorallia</taxon>
        <taxon>Malacalcyonacea</taxon>
        <taxon>Plexauridae</taxon>
        <taxon>Paramuricea</taxon>
    </lineage>
</organism>
<dbReference type="Proteomes" id="UP001152795">
    <property type="component" value="Unassembled WGS sequence"/>
</dbReference>
<proteinExistence type="predicted"/>
<dbReference type="PANTHER" id="PTHR21444:SF14">
    <property type="entry name" value="COILED-COIL DOMAIN-CONTAINING PROTEIN 180"/>
    <property type="match status" value="1"/>
</dbReference>
<dbReference type="OrthoDB" id="431588at2759"/>
<sequence length="309" mass="35825">NIRYFRRSSFQSALREISEYNTRAWTNTTFELEVHCDNFVTVSGLMPTECEISNPERSSVHHQVHQSKVGHHARAAELVMHQERVERHSKGITATLNEFKTRFQTMIEEHNDETDKFKKAVQALEATFTSATKTHELVAIQDHVSGQKDGYMNQIRISLRKFRQDLDGMLSSLRNSNARFRKSFKVFSEGGNFSLDEVEDYRKKLERMANKIDQAEGTIMAELEGMESKRYEAAHEYAGKLDDRFKHHLFDLTFMEKSSRWTTNTQVKIKTEVAKSNSQAKNLVITLAKIERHIDAVRNPNLDKEVIQI</sequence>
<reference evidence="1" key="1">
    <citation type="submission" date="2020-04" db="EMBL/GenBank/DDBJ databases">
        <authorList>
            <person name="Alioto T."/>
            <person name="Alioto T."/>
            <person name="Gomez Garrido J."/>
        </authorList>
    </citation>
    <scope>NUCLEOTIDE SEQUENCE</scope>
    <source>
        <strain evidence="1">A484AB</strain>
    </source>
</reference>
<dbReference type="PANTHER" id="PTHR21444">
    <property type="entry name" value="COILED-COIL DOMAIN-CONTAINING PROTEIN 180"/>
    <property type="match status" value="1"/>
</dbReference>
<evidence type="ECO:0000313" key="2">
    <source>
        <dbReference type="Proteomes" id="UP001152795"/>
    </source>
</evidence>
<comment type="caution">
    <text evidence="1">The sequence shown here is derived from an EMBL/GenBank/DDBJ whole genome shotgun (WGS) entry which is preliminary data.</text>
</comment>
<protein>
    <submittedName>
        <fullName evidence="1">Uncharacterized protein</fullName>
    </submittedName>
</protein>
<dbReference type="Gene3D" id="1.20.1710.10">
    <property type="entry name" value="IpaD-like"/>
    <property type="match status" value="1"/>
</dbReference>
<name>A0A7D9DKT6_PARCT</name>